<dbReference type="InterPro" id="IPR050709">
    <property type="entry name" value="Biotin_Carboxyl_Carrier/Decarb"/>
</dbReference>
<evidence type="ECO:0000256" key="8">
    <source>
        <dbReference type="RuleBase" id="RU364072"/>
    </source>
</evidence>
<organism evidence="11 12">
    <name type="scientific">Fraserbacteria sp. (strain RBG_16_55_9)</name>
    <dbReference type="NCBI Taxonomy" id="1817864"/>
    <lineage>
        <taxon>Bacteria</taxon>
        <taxon>Candidatus Fraseribacteriota</taxon>
    </lineage>
</organism>
<evidence type="ECO:0000256" key="2">
    <source>
        <dbReference type="ARBA" id="ARBA00017562"/>
    </source>
</evidence>
<dbReference type="AlphaFoldDB" id="A0A1F5UNU9"/>
<comment type="caution">
    <text evidence="11">The sequence shown here is derived from an EMBL/GenBank/DDBJ whole genome shotgun (WGS) entry which is preliminary data.</text>
</comment>
<dbReference type="EMBL" id="MFGX01000125">
    <property type="protein sequence ID" value="OGF52858.1"/>
    <property type="molecule type" value="Genomic_DNA"/>
</dbReference>
<dbReference type="PANTHER" id="PTHR45266">
    <property type="entry name" value="OXALOACETATE DECARBOXYLASE ALPHA CHAIN"/>
    <property type="match status" value="1"/>
</dbReference>
<dbReference type="PRINTS" id="PR01071">
    <property type="entry name" value="ACOABIOTINCC"/>
</dbReference>
<keyword evidence="6 8" id="KW-0275">Fatty acid biosynthesis</keyword>
<evidence type="ECO:0000256" key="5">
    <source>
        <dbReference type="ARBA" id="ARBA00023098"/>
    </source>
</evidence>
<evidence type="ECO:0000256" key="1">
    <source>
        <dbReference type="ARBA" id="ARBA00005194"/>
    </source>
</evidence>
<dbReference type="InterPro" id="IPR001882">
    <property type="entry name" value="Biotin_BS"/>
</dbReference>
<dbReference type="NCBIfam" id="NF005457">
    <property type="entry name" value="PRK07051.1"/>
    <property type="match status" value="1"/>
</dbReference>
<sequence>MEVEEIKALVELFERSTLTELLLERGETRLLLKRQAPGGPVQASISTSSPPSAAAAPAKPMDANAPLPTKAEPLPLSGYIIKAPLVGTFFRRPSSDEDPYVEVGDRVEVGTTLCLIEAMKVMNEVRAERAGTVKEILVENGKPVDYGQALMVIEPMAT</sequence>
<reference evidence="11 12" key="1">
    <citation type="journal article" date="2016" name="Nat. Commun.">
        <title>Thousands of microbial genomes shed light on interconnected biogeochemical processes in an aquifer system.</title>
        <authorList>
            <person name="Anantharaman K."/>
            <person name="Brown C.T."/>
            <person name="Hug L.A."/>
            <person name="Sharon I."/>
            <person name="Castelle C.J."/>
            <person name="Probst A.J."/>
            <person name="Thomas B.C."/>
            <person name="Singh A."/>
            <person name="Wilkins M.J."/>
            <person name="Karaoz U."/>
            <person name="Brodie E.L."/>
            <person name="Williams K.H."/>
            <person name="Hubbard S.S."/>
            <person name="Banfield J.F."/>
        </authorList>
    </citation>
    <scope>NUCLEOTIDE SEQUENCE [LARGE SCALE GENOMIC DNA]</scope>
    <source>
        <strain evidence="12">RBG_16_55_9</strain>
    </source>
</reference>
<accession>A0A1F5UNU9</accession>
<dbReference type="Proteomes" id="UP000179157">
    <property type="component" value="Unassembled WGS sequence"/>
</dbReference>
<protein>
    <recommendedName>
        <fullName evidence="2 8">Biotin carboxyl carrier protein of acetyl-CoA carboxylase</fullName>
    </recommendedName>
</protein>
<feature type="region of interest" description="Disordered" evidence="9">
    <location>
        <begin position="34"/>
        <end position="68"/>
    </location>
</feature>
<evidence type="ECO:0000256" key="9">
    <source>
        <dbReference type="SAM" id="MobiDB-lite"/>
    </source>
</evidence>
<dbReference type="Pfam" id="PF00364">
    <property type="entry name" value="Biotin_lipoyl"/>
    <property type="match status" value="1"/>
</dbReference>
<evidence type="ECO:0000256" key="3">
    <source>
        <dbReference type="ARBA" id="ARBA00022516"/>
    </source>
</evidence>
<name>A0A1F5UNU9_FRAXR</name>
<dbReference type="PROSITE" id="PS00188">
    <property type="entry name" value="BIOTIN"/>
    <property type="match status" value="1"/>
</dbReference>
<dbReference type="UniPathway" id="UPA00094"/>
<evidence type="ECO:0000313" key="12">
    <source>
        <dbReference type="Proteomes" id="UP000179157"/>
    </source>
</evidence>
<dbReference type="InterPro" id="IPR000089">
    <property type="entry name" value="Biotin_lipoyl"/>
</dbReference>
<comment type="pathway">
    <text evidence="1 8">Lipid metabolism; fatty acid biosynthesis.</text>
</comment>
<dbReference type="GO" id="GO:0003989">
    <property type="term" value="F:acetyl-CoA carboxylase activity"/>
    <property type="evidence" value="ECO:0007669"/>
    <property type="project" value="InterPro"/>
</dbReference>
<dbReference type="FunFam" id="2.40.50.100:FF:000003">
    <property type="entry name" value="Acetyl-CoA carboxylase biotin carboxyl carrier protein"/>
    <property type="match status" value="1"/>
</dbReference>
<proteinExistence type="predicted"/>
<dbReference type="PROSITE" id="PS50968">
    <property type="entry name" value="BIOTINYL_LIPOYL"/>
    <property type="match status" value="1"/>
</dbReference>
<dbReference type="SUPFAM" id="SSF51230">
    <property type="entry name" value="Single hybrid motif"/>
    <property type="match status" value="1"/>
</dbReference>
<dbReference type="GO" id="GO:0009317">
    <property type="term" value="C:acetyl-CoA carboxylase complex"/>
    <property type="evidence" value="ECO:0007669"/>
    <property type="project" value="InterPro"/>
</dbReference>
<feature type="compositionally biased region" description="Low complexity" evidence="9">
    <location>
        <begin position="43"/>
        <end position="66"/>
    </location>
</feature>
<evidence type="ECO:0000313" key="11">
    <source>
        <dbReference type="EMBL" id="OGF52858.1"/>
    </source>
</evidence>
<keyword evidence="3 8" id="KW-0444">Lipid biosynthesis</keyword>
<dbReference type="CDD" id="cd06850">
    <property type="entry name" value="biotinyl_domain"/>
    <property type="match status" value="1"/>
</dbReference>
<evidence type="ECO:0000259" key="10">
    <source>
        <dbReference type="PROSITE" id="PS50968"/>
    </source>
</evidence>
<evidence type="ECO:0000256" key="6">
    <source>
        <dbReference type="ARBA" id="ARBA00023160"/>
    </source>
</evidence>
<dbReference type="InterPro" id="IPR011053">
    <property type="entry name" value="Single_hybrid_motif"/>
</dbReference>
<evidence type="ECO:0000256" key="7">
    <source>
        <dbReference type="ARBA" id="ARBA00023267"/>
    </source>
</evidence>
<dbReference type="Gene3D" id="2.40.50.100">
    <property type="match status" value="1"/>
</dbReference>
<evidence type="ECO:0000256" key="4">
    <source>
        <dbReference type="ARBA" id="ARBA00022832"/>
    </source>
</evidence>
<dbReference type="NCBIfam" id="TIGR00531">
    <property type="entry name" value="BCCP"/>
    <property type="match status" value="1"/>
</dbReference>
<gene>
    <name evidence="11" type="ORF">A2Z21_04125</name>
</gene>
<keyword evidence="7 8" id="KW-0092">Biotin</keyword>
<dbReference type="InterPro" id="IPR001249">
    <property type="entry name" value="AcCoA_biotinCC"/>
</dbReference>
<dbReference type="GO" id="GO:0006633">
    <property type="term" value="P:fatty acid biosynthetic process"/>
    <property type="evidence" value="ECO:0007669"/>
    <property type="project" value="UniProtKB-UniPathway"/>
</dbReference>
<feature type="domain" description="Lipoyl-binding" evidence="10">
    <location>
        <begin position="69"/>
        <end position="154"/>
    </location>
</feature>
<comment type="function">
    <text evidence="8">This protein is a component of the acetyl coenzyme A carboxylase complex; first, biotin carboxylase catalyzes the carboxylation of the carrier protein and then the transcarboxylase transfers the carboxyl group to form malonyl-CoA.</text>
</comment>
<keyword evidence="4 8" id="KW-0276">Fatty acid metabolism</keyword>
<dbReference type="STRING" id="1817864.A2Z21_04125"/>
<dbReference type="PANTHER" id="PTHR45266:SF3">
    <property type="entry name" value="OXALOACETATE DECARBOXYLASE ALPHA CHAIN"/>
    <property type="match status" value="1"/>
</dbReference>
<keyword evidence="5 8" id="KW-0443">Lipid metabolism</keyword>